<evidence type="ECO:0000313" key="3">
    <source>
        <dbReference type="Proteomes" id="UP000515135"/>
    </source>
</evidence>
<evidence type="ECO:0000256" key="1">
    <source>
        <dbReference type="SAM" id="MobiDB-lite"/>
    </source>
</evidence>
<evidence type="ECO:0000256" key="2">
    <source>
        <dbReference type="SAM" id="Phobius"/>
    </source>
</evidence>
<dbReference type="Proteomes" id="UP000515135">
    <property type="component" value="Unplaced"/>
</dbReference>
<feature type="compositionally biased region" description="Polar residues" evidence="1">
    <location>
        <begin position="307"/>
        <end position="332"/>
    </location>
</feature>
<dbReference type="RefSeq" id="XP_019640299.1">
    <property type="nucleotide sequence ID" value="XM_019784740.1"/>
</dbReference>
<keyword evidence="3" id="KW-1185">Reference proteome</keyword>
<dbReference type="GeneID" id="109482080"/>
<keyword evidence="2" id="KW-0472">Membrane</keyword>
<dbReference type="KEGG" id="bbel:109482080"/>
<keyword evidence="2" id="KW-0812">Transmembrane</keyword>
<sequence length="381" mass="42620">MKFEIVPTAFFCKYPLSMEGEDIFSIAHLPCPSPVVKITQDIDDHDLQFRCQATWEEEESSVFWVLPDNTTIVLPGLSEDERNANLTSQHFNISFQHGISACGWTWETTSIVTTHCSHGLTATNYAVRTVSVLVLPERLVHKWNGLSIRCGVKSFSSDMVARRELSVTLLSNKSKSQAKTASPGLMSLSYPPTPPDDDVATLTYYLSVVQSDNTSQAKVDNTQTSKEIATSLYEVYTRVPTSIRTNSNSVDEDDYVILLPSETHKRLHPNYFIASGMCTVPFALIFAACIYLQNRRYSITEDETVSEQEGGQQQRNNDASVPENQRENSVSDTIADPYYSTINDSHQNDETVEPYGVAKVCPQYGRAETRSSDVREHVDAD</sequence>
<accession>A0A6P5A1R5</accession>
<feature type="region of interest" description="Disordered" evidence="1">
    <location>
        <begin position="303"/>
        <end position="356"/>
    </location>
</feature>
<name>A0A6P5A1R5_BRABE</name>
<evidence type="ECO:0000313" key="4">
    <source>
        <dbReference type="RefSeq" id="XP_019640299.1"/>
    </source>
</evidence>
<keyword evidence="2" id="KW-1133">Transmembrane helix</keyword>
<gene>
    <name evidence="4" type="primary">LOC109482080</name>
</gene>
<proteinExistence type="predicted"/>
<reference evidence="4" key="1">
    <citation type="submission" date="2025-08" db="UniProtKB">
        <authorList>
            <consortium name="RefSeq"/>
        </authorList>
    </citation>
    <scope>IDENTIFICATION</scope>
    <source>
        <tissue evidence="4">Gonad</tissue>
    </source>
</reference>
<dbReference type="OrthoDB" id="10078811at2759"/>
<feature type="transmembrane region" description="Helical" evidence="2">
    <location>
        <begin position="271"/>
        <end position="292"/>
    </location>
</feature>
<organism evidence="3 4">
    <name type="scientific">Branchiostoma belcheri</name>
    <name type="common">Amphioxus</name>
    <dbReference type="NCBI Taxonomy" id="7741"/>
    <lineage>
        <taxon>Eukaryota</taxon>
        <taxon>Metazoa</taxon>
        <taxon>Chordata</taxon>
        <taxon>Cephalochordata</taxon>
        <taxon>Leptocardii</taxon>
        <taxon>Amphioxiformes</taxon>
        <taxon>Branchiostomatidae</taxon>
        <taxon>Branchiostoma</taxon>
    </lineage>
</organism>
<protein>
    <submittedName>
        <fullName evidence="4">Uncharacterized protein LOC109482080</fullName>
    </submittedName>
</protein>
<dbReference type="AlphaFoldDB" id="A0A6P5A1R5"/>